<name>A0ABN3QAX2_9ACTN</name>
<sequence length="454" mass="48338">MHKASFGVPAILLAAVLTVPLTSAPAAAGAVAPAAETAAETPIQFTAFTVTPQLIDLDDRDVTVSGRIAKTADPAAGVAGLPVSLGGPDGSLGTGVRTDASGAFTVRATLSRGGTISAMAMAAGYGQAYARVVVRAQAWPTRVSVDRRVSARAERGAAVTLTGRVEVEKGGVWRPMPQARVRASHYVNGASGDIDHAYGARTGADGRFRVNATVYRTGSWVVFANPFHQDFYQWTGADAGEQAVRQPTKIERFDAAEPAPLGGYGLTRFRVLRQAERWEAAPSGTPVAVYFRARGSKSWRRVNGGYVGANGYAEVPMRVPGDGDWQARVPGSAEFSASASGVDYVDARFATFIQGFNATPEPVRKGRKITLRGGLAYREPGNVLLPPLARRTVKFYFRAAKTGKWTYAGSDVTDGNGFFGLKATAKRDGVWRAYFAGDKTFLRSFGKDDYIDVR</sequence>
<evidence type="ECO:0000313" key="3">
    <source>
        <dbReference type="Proteomes" id="UP001501509"/>
    </source>
</evidence>
<dbReference type="Proteomes" id="UP001501509">
    <property type="component" value="Unassembled WGS sequence"/>
</dbReference>
<feature type="chain" id="PRO_5047357006" description="Carboxypeptidase regulatory-like domain-containing protein" evidence="1">
    <location>
        <begin position="29"/>
        <end position="454"/>
    </location>
</feature>
<keyword evidence="1" id="KW-0732">Signal</keyword>
<reference evidence="2 3" key="1">
    <citation type="journal article" date="2019" name="Int. J. Syst. Evol. Microbiol.">
        <title>The Global Catalogue of Microorganisms (GCM) 10K type strain sequencing project: providing services to taxonomists for standard genome sequencing and annotation.</title>
        <authorList>
            <consortium name="The Broad Institute Genomics Platform"/>
            <consortium name="The Broad Institute Genome Sequencing Center for Infectious Disease"/>
            <person name="Wu L."/>
            <person name="Ma J."/>
        </authorList>
    </citation>
    <scope>NUCLEOTIDE SEQUENCE [LARGE SCALE GENOMIC DNA]</scope>
    <source>
        <strain evidence="2 3">JCM 6833</strain>
    </source>
</reference>
<accession>A0ABN3QAX2</accession>
<organism evidence="2 3">
    <name type="scientific">Actinomadura fulvescens</name>
    <dbReference type="NCBI Taxonomy" id="46160"/>
    <lineage>
        <taxon>Bacteria</taxon>
        <taxon>Bacillati</taxon>
        <taxon>Actinomycetota</taxon>
        <taxon>Actinomycetes</taxon>
        <taxon>Streptosporangiales</taxon>
        <taxon>Thermomonosporaceae</taxon>
        <taxon>Actinomadura</taxon>
    </lineage>
</organism>
<evidence type="ECO:0008006" key="4">
    <source>
        <dbReference type="Google" id="ProtNLM"/>
    </source>
</evidence>
<proteinExistence type="predicted"/>
<feature type="signal peptide" evidence="1">
    <location>
        <begin position="1"/>
        <end position="28"/>
    </location>
</feature>
<evidence type="ECO:0000256" key="1">
    <source>
        <dbReference type="SAM" id="SignalP"/>
    </source>
</evidence>
<dbReference type="EMBL" id="BAAATD010000010">
    <property type="protein sequence ID" value="GAA2621476.1"/>
    <property type="molecule type" value="Genomic_DNA"/>
</dbReference>
<keyword evidence="3" id="KW-1185">Reference proteome</keyword>
<gene>
    <name evidence="2" type="ORF">GCM10010411_66810</name>
</gene>
<comment type="caution">
    <text evidence="2">The sequence shown here is derived from an EMBL/GenBank/DDBJ whole genome shotgun (WGS) entry which is preliminary data.</text>
</comment>
<evidence type="ECO:0000313" key="2">
    <source>
        <dbReference type="EMBL" id="GAA2621476.1"/>
    </source>
</evidence>
<protein>
    <recommendedName>
        <fullName evidence="4">Carboxypeptidase regulatory-like domain-containing protein</fullName>
    </recommendedName>
</protein>